<keyword evidence="1" id="KW-0326">Glycosidase</keyword>
<dbReference type="GO" id="GO:0004563">
    <property type="term" value="F:beta-N-acetylhexosaminidase activity"/>
    <property type="evidence" value="ECO:0007669"/>
    <property type="project" value="UniProtKB-EC"/>
</dbReference>
<name>A0A1M4EIL3_9ACTN</name>
<proteinExistence type="predicted"/>
<gene>
    <name evidence="1" type="ORF">BN4615_P8034</name>
</gene>
<dbReference type="Gene3D" id="3.20.20.80">
    <property type="entry name" value="Glycosidases"/>
    <property type="match status" value="1"/>
</dbReference>
<reference evidence="1" key="1">
    <citation type="submission" date="2016-04" db="EMBL/GenBank/DDBJ databases">
        <authorList>
            <person name="Evans L.H."/>
            <person name="Alamgir A."/>
            <person name="Owens N."/>
            <person name="Weber N.D."/>
            <person name="Virtaneva K."/>
            <person name="Barbian K."/>
            <person name="Babar A."/>
            <person name="Rosenke K."/>
        </authorList>
    </citation>
    <scope>NUCLEOTIDE SEQUENCE</scope>
    <source>
        <strain evidence="1">Nono1</strain>
    </source>
</reference>
<dbReference type="SUPFAM" id="SSF51445">
    <property type="entry name" value="(Trans)glycosidases"/>
    <property type="match status" value="1"/>
</dbReference>
<sequence>MDYMAFPRLAAFAETVWSPAGRDLPDFRERLAAHLRRLDAIGVEYRRAEGPLPWQTRPGVPGRPETPEQWQAKLDAWTSNLRQISTGPPLRQ</sequence>
<dbReference type="InterPro" id="IPR017853">
    <property type="entry name" value="GH"/>
</dbReference>
<evidence type="ECO:0000313" key="1">
    <source>
        <dbReference type="EMBL" id="SBO98518.1"/>
    </source>
</evidence>
<dbReference type="EC" id="3.2.1.52" evidence="1"/>
<keyword evidence="1" id="KW-0378">Hydrolase</keyword>
<accession>A0A1M4EIL3</accession>
<protein>
    <submittedName>
        <fullName evidence="1">Beta-hexosaminidase</fullName>
        <ecNumber evidence="1">3.2.1.52</ecNumber>
    </submittedName>
</protein>
<dbReference type="AlphaFoldDB" id="A0A1M4EIL3"/>
<organism evidence="1">
    <name type="scientific">Nonomuraea gerenzanensis</name>
    <dbReference type="NCBI Taxonomy" id="93944"/>
    <lineage>
        <taxon>Bacteria</taxon>
        <taxon>Bacillati</taxon>
        <taxon>Actinomycetota</taxon>
        <taxon>Actinomycetes</taxon>
        <taxon>Streptosporangiales</taxon>
        <taxon>Streptosporangiaceae</taxon>
        <taxon>Nonomuraea</taxon>
    </lineage>
</organism>
<dbReference type="EMBL" id="LT559118">
    <property type="protein sequence ID" value="SBO98518.1"/>
    <property type="molecule type" value="Genomic_DNA"/>
</dbReference>